<keyword evidence="3" id="KW-0285">Flavoprotein</keyword>
<name>A0A4R7JXZ7_9GAMM</name>
<proteinExistence type="inferred from homology"/>
<evidence type="ECO:0000259" key="6">
    <source>
        <dbReference type="Pfam" id="PF07992"/>
    </source>
</evidence>
<evidence type="ECO:0000313" key="7">
    <source>
        <dbReference type="EMBL" id="TDT42936.1"/>
    </source>
</evidence>
<evidence type="ECO:0000256" key="3">
    <source>
        <dbReference type="ARBA" id="ARBA00022630"/>
    </source>
</evidence>
<keyword evidence="8" id="KW-1185">Reference proteome</keyword>
<dbReference type="GO" id="GO:0003955">
    <property type="term" value="F:NAD(P)H dehydrogenase (quinone) activity"/>
    <property type="evidence" value="ECO:0007669"/>
    <property type="project" value="TreeGrafter"/>
</dbReference>
<organism evidence="7 8">
    <name type="scientific">Halospina denitrificans</name>
    <dbReference type="NCBI Taxonomy" id="332522"/>
    <lineage>
        <taxon>Bacteria</taxon>
        <taxon>Pseudomonadati</taxon>
        <taxon>Pseudomonadota</taxon>
        <taxon>Gammaproteobacteria</taxon>
        <taxon>Halospina</taxon>
    </lineage>
</organism>
<dbReference type="SUPFAM" id="SSF51905">
    <property type="entry name" value="FAD/NAD(P)-binding domain"/>
    <property type="match status" value="2"/>
</dbReference>
<dbReference type="EMBL" id="SOAX01000002">
    <property type="protein sequence ID" value="TDT42936.1"/>
    <property type="molecule type" value="Genomic_DNA"/>
</dbReference>
<evidence type="ECO:0000313" key="8">
    <source>
        <dbReference type="Proteomes" id="UP000295830"/>
    </source>
</evidence>
<dbReference type="Pfam" id="PF07992">
    <property type="entry name" value="Pyr_redox_2"/>
    <property type="match status" value="1"/>
</dbReference>
<accession>A0A4R7JXZ7</accession>
<dbReference type="GO" id="GO:0019646">
    <property type="term" value="P:aerobic electron transport chain"/>
    <property type="evidence" value="ECO:0007669"/>
    <property type="project" value="TreeGrafter"/>
</dbReference>
<dbReference type="PRINTS" id="PR00411">
    <property type="entry name" value="PNDRDTASEI"/>
</dbReference>
<sequence>MKPDIVIIGGGAGGLELATRLGRRLDKRGQANVILVDRSPTHIWKPLLHEVASGAMDSSVDQISYRAVARYRRFRFMLGEFSGLDRQNQTITLNAILDEDGNTVLPERELPYDYLVLALGSITNDFGIPGVKDHCYFLDSPEQAQHFQKTFLNTLMRVNSERATNPEAKARIRIVGGGATGVELAAELVYAAETVHEYGFTRADRGMVKITLLEAGPRLLPALPERISRDTLRELQELGVDVKLNARITQATPEALVDQDGHEMPGDLMVWAAGVQGPELMNELDGLSLQPNRMLKVSATLQSVDDPAIFAMGDCAACPQEQGFVPPRAQSAHQMANHLADNLERQLAGKELRAFQYRDYGSLINLSQYSAVGTLMGGLSKGSLRVEGRIARLVYVSLYRMHQIAVFGVMRGLLMAMTDRLHRVFKPKMKLH</sequence>
<dbReference type="PRINTS" id="PR00368">
    <property type="entry name" value="FADPNR"/>
</dbReference>
<evidence type="ECO:0000256" key="4">
    <source>
        <dbReference type="ARBA" id="ARBA00022827"/>
    </source>
</evidence>
<keyword evidence="5" id="KW-0560">Oxidoreductase</keyword>
<reference evidence="7 8" key="1">
    <citation type="submission" date="2019-03" db="EMBL/GenBank/DDBJ databases">
        <title>Genomic Encyclopedia of Type Strains, Phase IV (KMG-IV): sequencing the most valuable type-strain genomes for metagenomic binning, comparative biology and taxonomic classification.</title>
        <authorList>
            <person name="Goeker M."/>
        </authorList>
    </citation>
    <scope>NUCLEOTIDE SEQUENCE [LARGE SCALE GENOMIC DNA]</scope>
    <source>
        <strain evidence="7 8">DSM 15505</strain>
    </source>
</reference>
<protein>
    <submittedName>
        <fullName evidence="7">NADH dehydrogenase FAD-containing subunit</fullName>
    </submittedName>
</protein>
<comment type="cofactor">
    <cofactor evidence="1">
        <name>FAD</name>
        <dbReference type="ChEBI" id="CHEBI:57692"/>
    </cofactor>
</comment>
<keyword evidence="4" id="KW-0274">FAD</keyword>
<dbReference type="RefSeq" id="WP_133735047.1">
    <property type="nucleotide sequence ID" value="NZ_SOAX01000002.1"/>
</dbReference>
<dbReference type="InterPro" id="IPR036188">
    <property type="entry name" value="FAD/NAD-bd_sf"/>
</dbReference>
<evidence type="ECO:0000256" key="1">
    <source>
        <dbReference type="ARBA" id="ARBA00001974"/>
    </source>
</evidence>
<dbReference type="PANTHER" id="PTHR42913:SF3">
    <property type="entry name" value="64 KDA MITOCHONDRIAL NADH DEHYDROGENASE (EUROFUNG)"/>
    <property type="match status" value="1"/>
</dbReference>
<dbReference type="OrthoDB" id="9781621at2"/>
<dbReference type="InterPro" id="IPR023753">
    <property type="entry name" value="FAD/NAD-binding_dom"/>
</dbReference>
<dbReference type="PANTHER" id="PTHR42913">
    <property type="entry name" value="APOPTOSIS-INDUCING FACTOR 1"/>
    <property type="match status" value="1"/>
</dbReference>
<dbReference type="Proteomes" id="UP000295830">
    <property type="component" value="Unassembled WGS sequence"/>
</dbReference>
<comment type="similarity">
    <text evidence="2">Belongs to the NADH dehydrogenase family.</text>
</comment>
<dbReference type="Gene3D" id="3.50.50.100">
    <property type="match status" value="1"/>
</dbReference>
<evidence type="ECO:0000256" key="2">
    <source>
        <dbReference type="ARBA" id="ARBA00005272"/>
    </source>
</evidence>
<gene>
    <name evidence="7" type="ORF">DES49_0736</name>
</gene>
<comment type="caution">
    <text evidence="7">The sequence shown here is derived from an EMBL/GenBank/DDBJ whole genome shotgun (WGS) entry which is preliminary data.</text>
</comment>
<feature type="domain" description="FAD/NAD(P)-binding" evidence="6">
    <location>
        <begin position="4"/>
        <end position="336"/>
    </location>
</feature>
<dbReference type="AlphaFoldDB" id="A0A4R7JXZ7"/>
<evidence type="ECO:0000256" key="5">
    <source>
        <dbReference type="ARBA" id="ARBA00023002"/>
    </source>
</evidence>
<dbReference type="InterPro" id="IPR051169">
    <property type="entry name" value="NADH-Q_oxidoreductase"/>
</dbReference>